<dbReference type="CDD" id="cd10322">
    <property type="entry name" value="SLC5sbd"/>
    <property type="match status" value="1"/>
</dbReference>
<reference evidence="15 16" key="1">
    <citation type="submission" date="2023-12" db="EMBL/GenBank/DDBJ databases">
        <title>Description of an unclassified Opitutus bacterium of Verrucomicrobiota.</title>
        <authorList>
            <person name="Zhang D.-F."/>
        </authorList>
    </citation>
    <scope>NUCLEOTIDE SEQUENCE [LARGE SCALE GENOMIC DNA]</scope>
    <source>
        <strain evidence="15 16">WL0086</strain>
    </source>
</reference>
<keyword evidence="7 14" id="KW-1133">Transmembrane helix</keyword>
<gene>
    <name evidence="15" type="ORF">K1X11_011000</name>
</gene>
<feature type="transmembrane region" description="Helical" evidence="14">
    <location>
        <begin position="6"/>
        <end position="25"/>
    </location>
</feature>
<feature type="transmembrane region" description="Helical" evidence="14">
    <location>
        <begin position="658"/>
        <end position="679"/>
    </location>
</feature>
<dbReference type="EMBL" id="CP139781">
    <property type="protein sequence ID" value="WRQ89935.1"/>
    <property type="molecule type" value="Genomic_DNA"/>
</dbReference>
<proteinExistence type="inferred from homology"/>
<feature type="transmembrane region" description="Helical" evidence="14">
    <location>
        <begin position="431"/>
        <end position="449"/>
    </location>
</feature>
<dbReference type="PANTHER" id="PTHR48086">
    <property type="entry name" value="SODIUM/PROLINE SYMPORTER-RELATED"/>
    <property type="match status" value="1"/>
</dbReference>
<sequence>MRFGSLHIVDLLVIFAYLAIVIYIGRRAAAAAKSEEGYFLAGRKLGKLYQFFLNFGNATDANGAVSTASLVYQKGASGVWLSLQTLFMNPYYWFMNPWFRRVRLVTVADLFEDRFGTRSLARFYAIFQIIATVIVIIGFGNLVGYKVTSSLLVKPEARWTAEERVSVEGYQELRALEVSFAAGETLSAEDESRLEVLRDLNKRGELRSFVSWLDSNTGKWAYYILYSIVVGAYIVMGGLEAAAINEAFQGTLIVIFSIILIPFGLSAIGGWAQLSERVPPEMFNLLGGGGASSIGGWELFGIFLISLVQIHGIIGNMSVSGSAKNEYAARFGAVSGTYAKRVMIILWAFCGLIAIALYQGADALSDPDSAWGMMSLQLLKPGFLGLMMAGLLAANMSTIASQTMAVSALFTRNVYGYLVPDATPTQIVRTGRWAIVVILAIGVYAAANMSDVYQVVQLMLTVNVPFGASVMLIFFWRRLTSTAVWATVIISALLNIVVPSLVAPHMDSVARSETLTQQVDYNGKPVPVFFDTVVRENPEDMTSPLVGQKRLHTELVILNKLGLDVAALSPSGRNAARFIFDGLFPFLVLWIVSRLTKTPDQRRTDLFFGKMKTPVGATPALEDEAMAETGRNPGRFNDTKLFGPNSVWEFTKWDKLDAVGFIACLCVSFGILGAFWLLLRAAAGA</sequence>
<evidence type="ECO:0000256" key="12">
    <source>
        <dbReference type="ARBA" id="ARBA00033708"/>
    </source>
</evidence>
<keyword evidence="11" id="KW-0739">Sodium transport</keyword>
<evidence type="ECO:0000256" key="14">
    <source>
        <dbReference type="SAM" id="Phobius"/>
    </source>
</evidence>
<feature type="transmembrane region" description="Helical" evidence="14">
    <location>
        <begin position="483"/>
        <end position="502"/>
    </location>
</feature>
<dbReference type="RefSeq" id="WP_221033197.1">
    <property type="nucleotide sequence ID" value="NZ_CP139781.1"/>
</dbReference>
<feature type="transmembrane region" description="Helical" evidence="14">
    <location>
        <begin position="575"/>
        <end position="593"/>
    </location>
</feature>
<protein>
    <submittedName>
        <fullName evidence="15">Sodium:solute symporter family protein</fullName>
    </submittedName>
</protein>
<evidence type="ECO:0000256" key="13">
    <source>
        <dbReference type="RuleBase" id="RU362091"/>
    </source>
</evidence>
<evidence type="ECO:0000256" key="3">
    <source>
        <dbReference type="ARBA" id="ARBA00022448"/>
    </source>
</evidence>
<dbReference type="PROSITE" id="PS50283">
    <property type="entry name" value="NA_SOLUT_SYMP_3"/>
    <property type="match status" value="1"/>
</dbReference>
<keyword evidence="9" id="KW-0406">Ion transport</keyword>
<evidence type="ECO:0000256" key="7">
    <source>
        <dbReference type="ARBA" id="ARBA00022989"/>
    </source>
</evidence>
<name>A0ABZ1CE44_9BACT</name>
<keyword evidence="6" id="KW-0769">Symport</keyword>
<dbReference type="Proteomes" id="UP000738431">
    <property type="component" value="Chromosome"/>
</dbReference>
<dbReference type="InterPro" id="IPR038377">
    <property type="entry name" value="Na/Glc_symporter_sf"/>
</dbReference>
<keyword evidence="4" id="KW-1003">Cell membrane</keyword>
<comment type="subcellular location">
    <subcellularLocation>
        <location evidence="1">Cell membrane</location>
        <topology evidence="1">Multi-pass membrane protein</topology>
    </subcellularLocation>
</comment>
<keyword evidence="8" id="KW-0915">Sodium</keyword>
<dbReference type="PANTHER" id="PTHR48086:SF3">
    <property type="entry name" value="SODIUM_PROLINE SYMPORTER"/>
    <property type="match status" value="1"/>
</dbReference>
<feature type="transmembrane region" description="Helical" evidence="14">
    <location>
        <begin position="220"/>
        <end position="239"/>
    </location>
</feature>
<feature type="transmembrane region" description="Helical" evidence="14">
    <location>
        <begin position="294"/>
        <end position="314"/>
    </location>
</feature>
<keyword evidence="5 14" id="KW-0812">Transmembrane</keyword>
<evidence type="ECO:0000256" key="5">
    <source>
        <dbReference type="ARBA" id="ARBA00022692"/>
    </source>
</evidence>
<dbReference type="InterPro" id="IPR001734">
    <property type="entry name" value="Na/solute_symporter"/>
</dbReference>
<keyword evidence="10 14" id="KW-0472">Membrane</keyword>
<evidence type="ECO:0000256" key="11">
    <source>
        <dbReference type="ARBA" id="ARBA00023201"/>
    </source>
</evidence>
<accession>A0ABZ1CE44</accession>
<evidence type="ECO:0000256" key="8">
    <source>
        <dbReference type="ARBA" id="ARBA00023053"/>
    </source>
</evidence>
<feature type="transmembrane region" description="Helical" evidence="14">
    <location>
        <begin position="123"/>
        <end position="145"/>
    </location>
</feature>
<evidence type="ECO:0000256" key="1">
    <source>
        <dbReference type="ARBA" id="ARBA00004651"/>
    </source>
</evidence>
<feature type="transmembrane region" description="Helical" evidence="14">
    <location>
        <begin position="455"/>
        <end position="476"/>
    </location>
</feature>
<dbReference type="InterPro" id="IPR050277">
    <property type="entry name" value="Sodium:Solute_Symporter"/>
</dbReference>
<evidence type="ECO:0000313" key="15">
    <source>
        <dbReference type="EMBL" id="WRQ89935.1"/>
    </source>
</evidence>
<evidence type="ECO:0000256" key="2">
    <source>
        <dbReference type="ARBA" id="ARBA00006434"/>
    </source>
</evidence>
<feature type="transmembrane region" description="Helical" evidence="14">
    <location>
        <begin position="342"/>
        <end position="361"/>
    </location>
</feature>
<evidence type="ECO:0000256" key="9">
    <source>
        <dbReference type="ARBA" id="ARBA00023065"/>
    </source>
</evidence>
<keyword evidence="16" id="KW-1185">Reference proteome</keyword>
<dbReference type="Pfam" id="PF00474">
    <property type="entry name" value="SSF"/>
    <property type="match status" value="2"/>
</dbReference>
<feature type="transmembrane region" description="Helical" evidence="14">
    <location>
        <begin position="381"/>
        <end position="410"/>
    </location>
</feature>
<evidence type="ECO:0000256" key="6">
    <source>
        <dbReference type="ARBA" id="ARBA00022847"/>
    </source>
</evidence>
<dbReference type="Gene3D" id="1.20.1730.10">
    <property type="entry name" value="Sodium/glucose cotransporter"/>
    <property type="match status" value="1"/>
</dbReference>
<keyword evidence="3" id="KW-0813">Transport</keyword>
<evidence type="ECO:0000256" key="10">
    <source>
        <dbReference type="ARBA" id="ARBA00023136"/>
    </source>
</evidence>
<feature type="transmembrane region" description="Helical" evidence="14">
    <location>
        <begin position="251"/>
        <end position="274"/>
    </location>
</feature>
<comment type="similarity">
    <text evidence="2 13">Belongs to the sodium:solute symporter (SSF) (TC 2.A.21) family.</text>
</comment>
<comment type="catalytic activity">
    <reaction evidence="12">
        <text>L-proline(in) + Na(+)(in) = L-proline(out) + Na(+)(out)</text>
        <dbReference type="Rhea" id="RHEA:28967"/>
        <dbReference type="ChEBI" id="CHEBI:29101"/>
        <dbReference type="ChEBI" id="CHEBI:60039"/>
    </reaction>
</comment>
<evidence type="ECO:0000313" key="16">
    <source>
        <dbReference type="Proteomes" id="UP000738431"/>
    </source>
</evidence>
<evidence type="ECO:0000256" key="4">
    <source>
        <dbReference type="ARBA" id="ARBA00022475"/>
    </source>
</evidence>
<organism evidence="15 16">
    <name type="scientific">Actomonas aquatica</name>
    <dbReference type="NCBI Taxonomy" id="2866162"/>
    <lineage>
        <taxon>Bacteria</taxon>
        <taxon>Pseudomonadati</taxon>
        <taxon>Verrucomicrobiota</taxon>
        <taxon>Opitutia</taxon>
        <taxon>Opitutales</taxon>
        <taxon>Opitutaceae</taxon>
        <taxon>Actomonas</taxon>
    </lineage>
</organism>